<dbReference type="Proteomes" id="UP000094527">
    <property type="component" value="Unassembled WGS sequence"/>
</dbReference>
<protein>
    <submittedName>
        <fullName evidence="2">Uncharacterized protein</fullName>
    </submittedName>
</protein>
<evidence type="ECO:0000256" key="1">
    <source>
        <dbReference type="SAM" id="MobiDB-lite"/>
    </source>
</evidence>
<organism evidence="2 3">
    <name type="scientific">Orchesella cincta</name>
    <name type="common">Springtail</name>
    <name type="synonym">Podura cincta</name>
    <dbReference type="NCBI Taxonomy" id="48709"/>
    <lineage>
        <taxon>Eukaryota</taxon>
        <taxon>Metazoa</taxon>
        <taxon>Ecdysozoa</taxon>
        <taxon>Arthropoda</taxon>
        <taxon>Hexapoda</taxon>
        <taxon>Collembola</taxon>
        <taxon>Entomobryomorpha</taxon>
        <taxon>Entomobryoidea</taxon>
        <taxon>Orchesellidae</taxon>
        <taxon>Orchesellinae</taxon>
        <taxon>Orchesella</taxon>
    </lineage>
</organism>
<reference evidence="2 3" key="1">
    <citation type="journal article" date="2016" name="Genome Biol. Evol.">
        <title>Gene Family Evolution Reflects Adaptation to Soil Environmental Stressors in the Genome of the Collembolan Orchesella cincta.</title>
        <authorList>
            <person name="Faddeeva-Vakhrusheva A."/>
            <person name="Derks M.F."/>
            <person name="Anvar S.Y."/>
            <person name="Agamennone V."/>
            <person name="Suring W."/>
            <person name="Smit S."/>
            <person name="van Straalen N.M."/>
            <person name="Roelofs D."/>
        </authorList>
    </citation>
    <scope>NUCLEOTIDE SEQUENCE [LARGE SCALE GENOMIC DNA]</scope>
    <source>
        <tissue evidence="2">Mixed pool</tissue>
    </source>
</reference>
<comment type="caution">
    <text evidence="2">The sequence shown here is derived from an EMBL/GenBank/DDBJ whole genome shotgun (WGS) entry which is preliminary data.</text>
</comment>
<dbReference type="AlphaFoldDB" id="A0A1D2NMP3"/>
<name>A0A1D2NMP3_ORCCI</name>
<sequence>MLPSPQVQNTARAAANTAPSRPIFRCLFCAAGIFRVKEENLADAKKRGTLLRNLCTYFELEDSTTRIPSVCYQNAIPLCGNCTRALKRFYEVLGPERELNRALRCVKRCFNDGNRYCTLYPAVKSTIEAHRYAYLRTLLNTKFCRVNVIPISQNDQRLSRGLQQPSSTASGLMPREQSQDPDLPADYLVLDPPIEDLSYRVNASPSPEPPTENVMTASIASGAALVSPSLAHSARVSANQGPVEATATVRKSDRIAARGCLRRRN</sequence>
<proteinExistence type="predicted"/>
<keyword evidence="3" id="KW-1185">Reference proteome</keyword>
<evidence type="ECO:0000313" key="2">
    <source>
        <dbReference type="EMBL" id="ODN06534.1"/>
    </source>
</evidence>
<feature type="region of interest" description="Disordered" evidence="1">
    <location>
        <begin position="155"/>
        <end position="185"/>
    </location>
</feature>
<accession>A0A1D2NMP3</accession>
<gene>
    <name evidence="2" type="ORF">Ocin01_00109</name>
</gene>
<evidence type="ECO:0000313" key="3">
    <source>
        <dbReference type="Proteomes" id="UP000094527"/>
    </source>
</evidence>
<feature type="compositionally biased region" description="Polar residues" evidence="1">
    <location>
        <begin position="155"/>
        <end position="170"/>
    </location>
</feature>
<dbReference type="EMBL" id="LJIJ01000003">
    <property type="protein sequence ID" value="ODN06534.1"/>
    <property type="molecule type" value="Genomic_DNA"/>
</dbReference>